<evidence type="ECO:0000313" key="2">
    <source>
        <dbReference type="EMBL" id="CAB4736619.1"/>
    </source>
</evidence>
<feature type="domain" description="Glycosyltransferase subfamily 4-like N-terminal" evidence="1">
    <location>
        <begin position="14"/>
        <end position="172"/>
    </location>
</feature>
<evidence type="ECO:0000259" key="1">
    <source>
        <dbReference type="Pfam" id="PF13439"/>
    </source>
</evidence>
<dbReference type="InterPro" id="IPR050194">
    <property type="entry name" value="Glycosyltransferase_grp1"/>
</dbReference>
<dbReference type="PANTHER" id="PTHR45947:SF3">
    <property type="entry name" value="SULFOQUINOVOSYL TRANSFERASE SQD2"/>
    <property type="match status" value="1"/>
</dbReference>
<dbReference type="PANTHER" id="PTHR45947">
    <property type="entry name" value="SULFOQUINOVOSYL TRANSFERASE SQD2"/>
    <property type="match status" value="1"/>
</dbReference>
<name>A0A6J6SR21_9ZZZZ</name>
<proteinExistence type="predicted"/>
<dbReference type="EMBL" id="CAEZYZ010000006">
    <property type="protein sequence ID" value="CAB4736619.1"/>
    <property type="molecule type" value="Genomic_DNA"/>
</dbReference>
<gene>
    <name evidence="2" type="ORF">UFOPK2810_00069</name>
</gene>
<dbReference type="SUPFAM" id="SSF53756">
    <property type="entry name" value="UDP-Glycosyltransferase/glycogen phosphorylase"/>
    <property type="match status" value="1"/>
</dbReference>
<dbReference type="Pfam" id="PF13439">
    <property type="entry name" value="Glyco_transf_4"/>
    <property type="match status" value="1"/>
</dbReference>
<protein>
    <submittedName>
        <fullName evidence="2">Unannotated protein</fullName>
    </submittedName>
</protein>
<dbReference type="GO" id="GO:0016758">
    <property type="term" value="F:hexosyltransferase activity"/>
    <property type="evidence" value="ECO:0007669"/>
    <property type="project" value="TreeGrafter"/>
</dbReference>
<dbReference type="Pfam" id="PF13692">
    <property type="entry name" value="Glyco_trans_1_4"/>
    <property type="match status" value="1"/>
</dbReference>
<dbReference type="InterPro" id="IPR028098">
    <property type="entry name" value="Glyco_trans_4-like_N"/>
</dbReference>
<accession>A0A6J6SR21</accession>
<dbReference type="CDD" id="cd03801">
    <property type="entry name" value="GT4_PimA-like"/>
    <property type="match status" value="1"/>
</dbReference>
<dbReference type="Gene3D" id="3.40.50.2000">
    <property type="entry name" value="Glycogen Phosphorylase B"/>
    <property type="match status" value="2"/>
</dbReference>
<organism evidence="2">
    <name type="scientific">freshwater metagenome</name>
    <dbReference type="NCBI Taxonomy" id="449393"/>
    <lineage>
        <taxon>unclassified sequences</taxon>
        <taxon>metagenomes</taxon>
        <taxon>ecological metagenomes</taxon>
    </lineage>
</organism>
<dbReference type="AlphaFoldDB" id="A0A6J6SR21"/>
<reference evidence="2" key="1">
    <citation type="submission" date="2020-05" db="EMBL/GenBank/DDBJ databases">
        <authorList>
            <person name="Chiriac C."/>
            <person name="Salcher M."/>
            <person name="Ghai R."/>
            <person name="Kavagutti S V."/>
        </authorList>
    </citation>
    <scope>NUCLEOTIDE SEQUENCE</scope>
</reference>
<sequence>MKVGIVCPYSWDAPGGVRSHVADLALALMGHGHEVSVLAPVDNGTDLPPWLVNGGKPVAVPYNGSVARVNFGFGAARSVRRWIQEGDFDVLHVHEPVAPGLSMLACWVASGPIVATWHSSHSRSRILAAGYYVAQTAMEKLSGRIAVSEQARRTLVAHLGGDAVLIPNGVRVADFSTAPRLASVDGRRPSIMFLGRVDEPRKGFAVLMAALPSIVEAVPDVQVVVVGPGDLDELRAALDPAIASRIEFLGRVTDEEKASALRSVDVYVAPHTGGESFGIVLIEAMAARTAVVASDIPAFRQVLEDGVSGALFESENPEALATEVIRLLSDADVRSEYESQGWRRVQEYDWDVVVDDVIAVYESVTVGGEKVTTDLRGQIVGRLGGWST</sequence>